<keyword evidence="5" id="KW-1185">Reference proteome</keyword>
<feature type="chain" id="PRO_5004807947" description="HTH three-helical bundle domain-containing protein" evidence="2">
    <location>
        <begin position="28"/>
        <end position="250"/>
    </location>
</feature>
<dbReference type="Gramene" id="ERN12655">
    <property type="protein sequence ID" value="ERN12655"/>
    <property type="gene ID" value="AMTR_s00025p00241690"/>
</dbReference>
<dbReference type="Proteomes" id="UP000017836">
    <property type="component" value="Unassembled WGS sequence"/>
</dbReference>
<dbReference type="InterPro" id="IPR057523">
    <property type="entry name" value="HTH_74"/>
</dbReference>
<protein>
    <recommendedName>
        <fullName evidence="3">HTH three-helical bundle domain-containing protein</fullName>
    </recommendedName>
</protein>
<feature type="signal peptide" evidence="2">
    <location>
        <begin position="1"/>
        <end position="27"/>
    </location>
</feature>
<proteinExistence type="predicted"/>
<dbReference type="OMA" id="ANFHEIN"/>
<name>W1PYR1_AMBTC</name>
<keyword evidence="2" id="KW-0732">Signal</keyword>
<dbReference type="STRING" id="13333.W1PYR1"/>
<dbReference type="EMBL" id="KI392614">
    <property type="protein sequence ID" value="ERN12655.1"/>
    <property type="molecule type" value="Genomic_DNA"/>
</dbReference>
<accession>W1PYR1</accession>
<dbReference type="Pfam" id="PF25370">
    <property type="entry name" value="HTH_74"/>
    <property type="match status" value="1"/>
</dbReference>
<dbReference type="HOGENOM" id="CLU_1112621_0_0_1"/>
<evidence type="ECO:0000256" key="1">
    <source>
        <dbReference type="SAM" id="MobiDB-lite"/>
    </source>
</evidence>
<organism evidence="4 5">
    <name type="scientific">Amborella trichopoda</name>
    <dbReference type="NCBI Taxonomy" id="13333"/>
    <lineage>
        <taxon>Eukaryota</taxon>
        <taxon>Viridiplantae</taxon>
        <taxon>Streptophyta</taxon>
        <taxon>Embryophyta</taxon>
        <taxon>Tracheophyta</taxon>
        <taxon>Spermatophyta</taxon>
        <taxon>Magnoliopsida</taxon>
        <taxon>Amborellales</taxon>
        <taxon>Amborellaceae</taxon>
        <taxon>Amborella</taxon>
    </lineage>
</organism>
<dbReference type="AlphaFoldDB" id="W1PYR1"/>
<reference evidence="5" key="1">
    <citation type="journal article" date="2013" name="Science">
        <title>The Amborella genome and the evolution of flowering plants.</title>
        <authorList>
            <consortium name="Amborella Genome Project"/>
        </authorList>
    </citation>
    <scope>NUCLEOTIDE SEQUENCE [LARGE SCALE GENOMIC DNA]</scope>
</reference>
<evidence type="ECO:0000313" key="4">
    <source>
        <dbReference type="EMBL" id="ERN12655.1"/>
    </source>
</evidence>
<feature type="region of interest" description="Disordered" evidence="1">
    <location>
        <begin position="23"/>
        <end position="44"/>
    </location>
</feature>
<evidence type="ECO:0000259" key="3">
    <source>
        <dbReference type="Pfam" id="PF25370"/>
    </source>
</evidence>
<feature type="domain" description="HTH three-helical bundle" evidence="3">
    <location>
        <begin position="210"/>
        <end position="250"/>
    </location>
</feature>
<evidence type="ECO:0000256" key="2">
    <source>
        <dbReference type="SAM" id="SignalP"/>
    </source>
</evidence>
<sequence length="250" mass="27149">MEREAEELTAATTLLLLFHSLSSSTSSSPSPPSSSISSTSSSSSFSSGLASSSFYSFMSASSCSYSSSFSASASSYSSSYTVSATNSDSYSSSVTVSSPHCISRDIEHLLLLATAALDYEFELKVVKRSRSKRPLRSNCTHWRSDLRKLDSKPSMTEIEVHQSDAYPLQSSQSSSTIVNTEEASQVKVTSMHNTSNYWRFKGRYREALTSPRLRRCADAIINLLSSGNASETSIRQIIGNSPDTSKALRV</sequence>
<evidence type="ECO:0000313" key="5">
    <source>
        <dbReference type="Proteomes" id="UP000017836"/>
    </source>
</evidence>
<gene>
    <name evidence="4" type="ORF">AMTR_s00025p00241690</name>
</gene>